<evidence type="ECO:0000313" key="1">
    <source>
        <dbReference type="EMBL" id="OMO56532.1"/>
    </source>
</evidence>
<gene>
    <name evidence="1" type="ORF">CCACVL1_26475</name>
</gene>
<dbReference type="Proteomes" id="UP000188268">
    <property type="component" value="Unassembled WGS sequence"/>
</dbReference>
<evidence type="ECO:0000313" key="2">
    <source>
        <dbReference type="Proteomes" id="UP000188268"/>
    </source>
</evidence>
<sequence length="26" mass="2966">MGGRVWIKGGLGTQKPLWSKMRNHLN</sequence>
<name>A0A1R3GEM3_COCAP</name>
<organism evidence="1 2">
    <name type="scientific">Corchorus capsularis</name>
    <name type="common">Jute</name>
    <dbReference type="NCBI Taxonomy" id="210143"/>
    <lineage>
        <taxon>Eukaryota</taxon>
        <taxon>Viridiplantae</taxon>
        <taxon>Streptophyta</taxon>
        <taxon>Embryophyta</taxon>
        <taxon>Tracheophyta</taxon>
        <taxon>Spermatophyta</taxon>
        <taxon>Magnoliopsida</taxon>
        <taxon>eudicotyledons</taxon>
        <taxon>Gunneridae</taxon>
        <taxon>Pentapetalae</taxon>
        <taxon>rosids</taxon>
        <taxon>malvids</taxon>
        <taxon>Malvales</taxon>
        <taxon>Malvaceae</taxon>
        <taxon>Grewioideae</taxon>
        <taxon>Apeibeae</taxon>
        <taxon>Corchorus</taxon>
    </lineage>
</organism>
<dbReference type="AlphaFoldDB" id="A0A1R3GEM3"/>
<comment type="caution">
    <text evidence="1">The sequence shown here is derived from an EMBL/GenBank/DDBJ whole genome shotgun (WGS) entry which is preliminary data.</text>
</comment>
<keyword evidence="2" id="KW-1185">Reference proteome</keyword>
<dbReference type="Gramene" id="OMO56532">
    <property type="protein sequence ID" value="OMO56532"/>
    <property type="gene ID" value="CCACVL1_26475"/>
</dbReference>
<accession>A0A1R3GEM3</accession>
<protein>
    <submittedName>
        <fullName evidence="1">Uncharacterized protein</fullName>
    </submittedName>
</protein>
<dbReference type="EMBL" id="AWWV01014486">
    <property type="protein sequence ID" value="OMO56532.1"/>
    <property type="molecule type" value="Genomic_DNA"/>
</dbReference>
<proteinExistence type="predicted"/>
<reference evidence="1 2" key="1">
    <citation type="submission" date="2013-09" db="EMBL/GenBank/DDBJ databases">
        <title>Corchorus capsularis genome sequencing.</title>
        <authorList>
            <person name="Alam M."/>
            <person name="Haque M.S."/>
            <person name="Islam M.S."/>
            <person name="Emdad E.M."/>
            <person name="Islam M.M."/>
            <person name="Ahmed B."/>
            <person name="Halim A."/>
            <person name="Hossen Q.M.M."/>
            <person name="Hossain M.Z."/>
            <person name="Ahmed R."/>
            <person name="Khan M.M."/>
            <person name="Islam R."/>
            <person name="Rashid M.M."/>
            <person name="Khan S.A."/>
            <person name="Rahman M.S."/>
            <person name="Alam M."/>
        </authorList>
    </citation>
    <scope>NUCLEOTIDE SEQUENCE [LARGE SCALE GENOMIC DNA]</scope>
    <source>
        <strain evidence="2">cv. CVL-1</strain>
        <tissue evidence="1">Whole seedling</tissue>
    </source>
</reference>